<keyword evidence="4" id="KW-0131">Cell cycle</keyword>
<feature type="compositionally biased region" description="Acidic residues" evidence="5">
    <location>
        <begin position="376"/>
        <end position="386"/>
    </location>
</feature>
<feature type="compositionally biased region" description="Acidic residues" evidence="5">
    <location>
        <begin position="73"/>
        <end position="90"/>
    </location>
</feature>
<feature type="compositionally biased region" description="Acidic residues" evidence="5">
    <location>
        <begin position="293"/>
        <end position="304"/>
    </location>
</feature>
<evidence type="ECO:0000256" key="2">
    <source>
        <dbReference type="ARBA" id="ARBA00022618"/>
    </source>
</evidence>
<feature type="compositionally biased region" description="Polar residues" evidence="5">
    <location>
        <begin position="310"/>
        <end position="329"/>
    </location>
</feature>
<proteinExistence type="predicted"/>
<feature type="compositionally biased region" description="Low complexity" evidence="5">
    <location>
        <begin position="114"/>
        <end position="127"/>
    </location>
</feature>
<dbReference type="GO" id="GO:0051301">
    <property type="term" value="P:cell division"/>
    <property type="evidence" value="ECO:0007669"/>
    <property type="project" value="UniProtKB-KW"/>
</dbReference>
<dbReference type="InterPro" id="IPR036390">
    <property type="entry name" value="WH_DNA-bd_sf"/>
</dbReference>
<accession>A0A7W7ZSZ0</accession>
<name>A0A7W7ZSZ0_9BACT</name>
<dbReference type="AlphaFoldDB" id="A0A7W7ZSZ0"/>
<dbReference type="Proteomes" id="UP000584867">
    <property type="component" value="Unassembled WGS sequence"/>
</dbReference>
<feature type="region of interest" description="Disordered" evidence="5">
    <location>
        <begin position="37"/>
        <end position="140"/>
    </location>
</feature>
<protein>
    <submittedName>
        <fullName evidence="6">Segregation and condensation protein B</fullName>
    </submittedName>
</protein>
<dbReference type="InterPro" id="IPR005234">
    <property type="entry name" value="ScpB_csome_segregation"/>
</dbReference>
<dbReference type="Pfam" id="PF04079">
    <property type="entry name" value="SMC_ScpB"/>
    <property type="match status" value="1"/>
</dbReference>
<keyword evidence="3" id="KW-0159">Chromosome partition</keyword>
<comment type="caution">
    <text evidence="6">The sequence shown here is derived from an EMBL/GenBank/DDBJ whole genome shotgun (WGS) entry which is preliminary data.</text>
</comment>
<sequence length="386" mass="41847">MSLKAKIEAVIYASEEPVTLAQLTGLLGEEGQAELDALESQQQSLALDENPAGEAETVDQDSLIDQDALNAETLDESEVSSAETPDEPVEESAVTGEVESVETQPVEPEPAPETAPATELPAEPSAEVPAESPVEDKKLTRERERKLRDYFRSLLDQLISDYVNNDRGLEIREVAGGFRLATKPEYHDAVRGFVKSLKPPLKLSLQALETLAVVAYKQPVTAPEVSEIRGVDSGGVLGSLMARKLVTTAGRKQVIGRPILYKTTKDFLVRFGLKDINELPSIEEFEKMAGELADSEPVQEEIPMDDVNGGTPSSLDEANSTPEPTSTLHESVEELISDDSTKPEGHNLEHADTHEVEPLVSEPVPEEPVHVPESEPQADGDSSDED</sequence>
<dbReference type="GO" id="GO:0051304">
    <property type="term" value="P:chromosome separation"/>
    <property type="evidence" value="ECO:0007669"/>
    <property type="project" value="InterPro"/>
</dbReference>
<gene>
    <name evidence="6" type="ORF">HDF15_003964</name>
</gene>
<evidence type="ECO:0000256" key="5">
    <source>
        <dbReference type="SAM" id="MobiDB-lite"/>
    </source>
</evidence>
<dbReference type="PANTHER" id="PTHR34298:SF2">
    <property type="entry name" value="SEGREGATION AND CONDENSATION PROTEIN B"/>
    <property type="match status" value="1"/>
</dbReference>
<keyword evidence="2" id="KW-0132">Cell division</keyword>
<evidence type="ECO:0000256" key="4">
    <source>
        <dbReference type="ARBA" id="ARBA00023306"/>
    </source>
</evidence>
<dbReference type="RefSeq" id="WP_184258432.1">
    <property type="nucleotide sequence ID" value="NZ_JACHIO010000018.1"/>
</dbReference>
<dbReference type="EMBL" id="JACHIO010000018">
    <property type="protein sequence ID" value="MBB5065595.1"/>
    <property type="molecule type" value="Genomic_DNA"/>
</dbReference>
<evidence type="ECO:0000256" key="1">
    <source>
        <dbReference type="ARBA" id="ARBA00022490"/>
    </source>
</evidence>
<evidence type="ECO:0000313" key="6">
    <source>
        <dbReference type="EMBL" id="MBB5065595.1"/>
    </source>
</evidence>
<evidence type="ECO:0000313" key="7">
    <source>
        <dbReference type="Proteomes" id="UP000584867"/>
    </source>
</evidence>
<keyword evidence="1" id="KW-0963">Cytoplasm</keyword>
<feature type="compositionally biased region" description="Basic and acidic residues" evidence="5">
    <location>
        <begin position="339"/>
        <end position="357"/>
    </location>
</feature>
<evidence type="ECO:0000256" key="3">
    <source>
        <dbReference type="ARBA" id="ARBA00022829"/>
    </source>
</evidence>
<feature type="region of interest" description="Disordered" evidence="5">
    <location>
        <begin position="292"/>
        <end position="386"/>
    </location>
</feature>
<dbReference type="PANTHER" id="PTHR34298">
    <property type="entry name" value="SEGREGATION AND CONDENSATION PROTEIN B"/>
    <property type="match status" value="1"/>
</dbReference>
<dbReference type="Gene3D" id="1.10.10.10">
    <property type="entry name" value="Winged helix-like DNA-binding domain superfamily/Winged helix DNA-binding domain"/>
    <property type="match status" value="3"/>
</dbReference>
<dbReference type="NCBIfam" id="TIGR00281">
    <property type="entry name" value="SMC-Scp complex subunit ScpB"/>
    <property type="match status" value="1"/>
</dbReference>
<dbReference type="SUPFAM" id="SSF46785">
    <property type="entry name" value="Winged helix' DNA-binding domain"/>
    <property type="match status" value="2"/>
</dbReference>
<dbReference type="InterPro" id="IPR036388">
    <property type="entry name" value="WH-like_DNA-bd_sf"/>
</dbReference>
<organism evidence="6 7">
    <name type="scientific">Granulicella mallensis</name>
    <dbReference type="NCBI Taxonomy" id="940614"/>
    <lineage>
        <taxon>Bacteria</taxon>
        <taxon>Pseudomonadati</taxon>
        <taxon>Acidobacteriota</taxon>
        <taxon>Terriglobia</taxon>
        <taxon>Terriglobales</taxon>
        <taxon>Acidobacteriaceae</taxon>
        <taxon>Granulicella</taxon>
    </lineage>
</organism>
<reference evidence="6 7" key="1">
    <citation type="submission" date="2020-08" db="EMBL/GenBank/DDBJ databases">
        <title>Genomic Encyclopedia of Type Strains, Phase IV (KMG-V): Genome sequencing to study the core and pangenomes of soil and plant-associated prokaryotes.</title>
        <authorList>
            <person name="Whitman W."/>
        </authorList>
    </citation>
    <scope>NUCLEOTIDE SEQUENCE [LARGE SCALE GENOMIC DNA]</scope>
    <source>
        <strain evidence="6 7">X5P3</strain>
    </source>
</reference>